<dbReference type="PANTHER" id="PTHR43289">
    <property type="entry name" value="MITOGEN-ACTIVATED PROTEIN KINASE KINASE KINASE 20-RELATED"/>
    <property type="match status" value="1"/>
</dbReference>
<dbReference type="InterPro" id="IPR000719">
    <property type="entry name" value="Prot_kinase_dom"/>
</dbReference>
<dbReference type="RefSeq" id="WP_173196393.1">
    <property type="nucleotide sequence ID" value="NZ_JABFCX010000002.1"/>
</dbReference>
<keyword evidence="2 6" id="KW-0547">Nucleotide-binding</keyword>
<dbReference type="GO" id="GO:0005524">
    <property type="term" value="F:ATP binding"/>
    <property type="evidence" value="ECO:0007669"/>
    <property type="project" value="UniProtKB-UniRule"/>
</dbReference>
<dbReference type="PROSITE" id="PS50005">
    <property type="entry name" value="TPR"/>
    <property type="match status" value="1"/>
</dbReference>
<dbReference type="PROSITE" id="PS50011">
    <property type="entry name" value="PROTEIN_KINASE_DOM"/>
    <property type="match status" value="1"/>
</dbReference>
<sequence>MDSSERERQALDILDLALQQPEAEQEAFVRNLDVVPEDVRNRVLELLGWREESGTDIKTAGALIDEAGEGAVSAPAQLKAWKLTGMIGQGGMGAVYKGERWIGDFDQTVAIKLLRRLSPTLAERLRAERQTLARLSHPNIRQLFDGGETEDGRPYIVMEYLEGQPLHVLFEGRDVQLEERLDFYDAVLDAIQYAHRFGVAHGDLSPANILVTDEGVLKVIDFGISETLAEEPAEESPSLGTAGFVAPEREAGRPGGVPGDIYSLGKLLAFITDDMDAPRPSDLGAIIDKATREEPSQRYASASSLREDFHRYREARAVEASDPSALLRFSRFAGRHPLSIGSSFAGALVLIAALAIISTLFVRAQTAEAEAIRRYDAVRSLARSVLFDVYDELKGIPRTEDAKQLVTELGQQYLNDLETDPRADASLRREVAEGYVQLGSILGDSNKDFFYDPDRAKELWTEADARLTAILSEEPQNREALLALARLRQLQGQTAYIAESDREGGKALYQEAETLFTRAREAGPLPEEHLVSLLMTKRTIADIDFREGARDEATTKMEETFATLGEEIPEDGLTPALLSTRSNMLRTRARQSILKGETESAIADLDAALADLVHAEEQGKETAETLRSRSIIHWRRAYAYHQLGQSEKSIEDYEQAIALNDRRLAIEPDSEDAQYNDRSWSAELSLPLGAVGRFEEAAAALEPAGRWYEARHAEAPDDARYQRNLLVHHFQISELHRQSGDAEARCGELAAALSYADMMEASGALANEDAQALEPFRQQLAACES</sequence>
<feature type="repeat" description="TPR" evidence="5">
    <location>
        <begin position="637"/>
        <end position="670"/>
    </location>
</feature>
<dbReference type="SMART" id="SM00028">
    <property type="entry name" value="TPR"/>
    <property type="match status" value="1"/>
</dbReference>
<dbReference type="Gene3D" id="1.25.40.10">
    <property type="entry name" value="Tetratricopeptide repeat domain"/>
    <property type="match status" value="1"/>
</dbReference>
<dbReference type="GO" id="GO:0004674">
    <property type="term" value="F:protein serine/threonine kinase activity"/>
    <property type="evidence" value="ECO:0007669"/>
    <property type="project" value="TreeGrafter"/>
</dbReference>
<keyword evidence="5" id="KW-0802">TPR repeat</keyword>
<dbReference type="Proteomes" id="UP000536835">
    <property type="component" value="Unassembled WGS sequence"/>
</dbReference>
<dbReference type="SUPFAM" id="SSF56112">
    <property type="entry name" value="Protein kinase-like (PK-like)"/>
    <property type="match status" value="1"/>
</dbReference>
<keyword evidence="7" id="KW-1133">Transmembrane helix</keyword>
<feature type="binding site" evidence="6">
    <location>
        <position position="112"/>
    </location>
    <ligand>
        <name>ATP</name>
        <dbReference type="ChEBI" id="CHEBI:30616"/>
    </ligand>
</feature>
<dbReference type="EMBL" id="JABFCX010000002">
    <property type="protein sequence ID" value="NNU15148.1"/>
    <property type="molecule type" value="Genomic_DNA"/>
</dbReference>
<dbReference type="PROSITE" id="PS00107">
    <property type="entry name" value="PROTEIN_KINASE_ATP"/>
    <property type="match status" value="1"/>
</dbReference>
<comment type="caution">
    <text evidence="9">The sequence shown here is derived from an EMBL/GenBank/DDBJ whole genome shotgun (WGS) entry which is preliminary data.</text>
</comment>
<feature type="transmembrane region" description="Helical" evidence="7">
    <location>
        <begin position="338"/>
        <end position="362"/>
    </location>
</feature>
<dbReference type="Pfam" id="PF00069">
    <property type="entry name" value="Pkinase"/>
    <property type="match status" value="1"/>
</dbReference>
<evidence type="ECO:0000313" key="9">
    <source>
        <dbReference type="EMBL" id="NNU15148.1"/>
    </source>
</evidence>
<dbReference type="Pfam" id="PF13181">
    <property type="entry name" value="TPR_8"/>
    <property type="match status" value="1"/>
</dbReference>
<dbReference type="SUPFAM" id="SSF48452">
    <property type="entry name" value="TPR-like"/>
    <property type="match status" value="1"/>
</dbReference>
<dbReference type="Gene3D" id="1.10.510.10">
    <property type="entry name" value="Transferase(Phosphotransferase) domain 1"/>
    <property type="match status" value="1"/>
</dbReference>
<dbReference type="AlphaFoldDB" id="A0A7Y3RJD0"/>
<evidence type="ECO:0000259" key="8">
    <source>
        <dbReference type="PROSITE" id="PS50011"/>
    </source>
</evidence>
<evidence type="ECO:0000256" key="7">
    <source>
        <dbReference type="SAM" id="Phobius"/>
    </source>
</evidence>
<accession>A0A7Y3RJD0</accession>
<evidence type="ECO:0000256" key="5">
    <source>
        <dbReference type="PROSITE-ProRule" id="PRU00339"/>
    </source>
</evidence>
<keyword evidence="7" id="KW-0472">Membrane</keyword>
<dbReference type="InterPro" id="IPR011990">
    <property type="entry name" value="TPR-like_helical_dom_sf"/>
</dbReference>
<feature type="domain" description="Protein kinase" evidence="8">
    <location>
        <begin position="81"/>
        <end position="497"/>
    </location>
</feature>
<evidence type="ECO:0000256" key="6">
    <source>
        <dbReference type="PROSITE-ProRule" id="PRU10141"/>
    </source>
</evidence>
<keyword evidence="1" id="KW-0808">Transferase</keyword>
<evidence type="ECO:0000256" key="2">
    <source>
        <dbReference type="ARBA" id="ARBA00022741"/>
    </source>
</evidence>
<keyword evidence="3 9" id="KW-0418">Kinase</keyword>
<proteinExistence type="predicted"/>
<dbReference type="InterPro" id="IPR019734">
    <property type="entry name" value="TPR_rpt"/>
</dbReference>
<evidence type="ECO:0000256" key="3">
    <source>
        <dbReference type="ARBA" id="ARBA00022777"/>
    </source>
</evidence>
<dbReference type="InterPro" id="IPR017441">
    <property type="entry name" value="Protein_kinase_ATP_BS"/>
</dbReference>
<dbReference type="CDD" id="cd14014">
    <property type="entry name" value="STKc_PknB_like"/>
    <property type="match status" value="1"/>
</dbReference>
<dbReference type="PANTHER" id="PTHR43289:SF34">
    <property type="entry name" value="SERINE_THREONINE-PROTEIN KINASE YBDM-RELATED"/>
    <property type="match status" value="1"/>
</dbReference>
<protein>
    <submittedName>
        <fullName evidence="9">Protein kinase</fullName>
    </submittedName>
</protein>
<keyword evidence="4 6" id="KW-0067">ATP-binding</keyword>
<organism evidence="9 10">
    <name type="scientific">Parvularcula mediterranea</name>
    <dbReference type="NCBI Taxonomy" id="2732508"/>
    <lineage>
        <taxon>Bacteria</taxon>
        <taxon>Pseudomonadati</taxon>
        <taxon>Pseudomonadota</taxon>
        <taxon>Alphaproteobacteria</taxon>
        <taxon>Parvularculales</taxon>
        <taxon>Parvularculaceae</taxon>
        <taxon>Parvularcula</taxon>
    </lineage>
</organism>
<evidence type="ECO:0000313" key="10">
    <source>
        <dbReference type="Proteomes" id="UP000536835"/>
    </source>
</evidence>
<gene>
    <name evidence="9" type="ORF">HK107_02265</name>
</gene>
<reference evidence="9 10" key="1">
    <citation type="submission" date="2020-05" db="EMBL/GenBank/DDBJ databases">
        <title>Parvularcula mediterraneae sp. nov., isolated from polypropylene straw from shallow seawater of the seashore of Laganas in Zakynthos island, Greece.</title>
        <authorList>
            <person name="Szabo I."/>
            <person name="Al-Omari J."/>
            <person name="Rado J."/>
            <person name="Szerdahelyi G.S."/>
        </authorList>
    </citation>
    <scope>NUCLEOTIDE SEQUENCE [LARGE SCALE GENOMIC DNA]</scope>
    <source>
        <strain evidence="9 10">ZS-1/3</strain>
    </source>
</reference>
<dbReference type="InterPro" id="IPR011009">
    <property type="entry name" value="Kinase-like_dom_sf"/>
</dbReference>
<evidence type="ECO:0000256" key="1">
    <source>
        <dbReference type="ARBA" id="ARBA00022679"/>
    </source>
</evidence>
<keyword evidence="10" id="KW-1185">Reference proteome</keyword>
<evidence type="ECO:0000256" key="4">
    <source>
        <dbReference type="ARBA" id="ARBA00022840"/>
    </source>
</evidence>
<dbReference type="Gene3D" id="3.30.200.20">
    <property type="entry name" value="Phosphorylase Kinase, domain 1"/>
    <property type="match status" value="1"/>
</dbReference>
<name>A0A7Y3RJD0_9PROT</name>
<keyword evidence="7" id="KW-0812">Transmembrane</keyword>